<organism evidence="7 8">
    <name type="scientific">Saltatorellus ferox</name>
    <dbReference type="NCBI Taxonomy" id="2528018"/>
    <lineage>
        <taxon>Bacteria</taxon>
        <taxon>Pseudomonadati</taxon>
        <taxon>Planctomycetota</taxon>
        <taxon>Planctomycetia</taxon>
        <taxon>Planctomycetia incertae sedis</taxon>
        <taxon>Saltatorellus</taxon>
    </lineage>
</organism>
<gene>
    <name evidence="7" type="ORF">Poly30_27330</name>
</gene>
<dbReference type="InterPro" id="IPR036909">
    <property type="entry name" value="Cyt_c-like_dom_sf"/>
</dbReference>
<dbReference type="InterPro" id="IPR029062">
    <property type="entry name" value="Class_I_gatase-like"/>
</dbReference>
<reference evidence="7 8" key="1">
    <citation type="submission" date="2019-02" db="EMBL/GenBank/DDBJ databases">
        <title>Deep-cultivation of Planctomycetes and their phenomic and genomic characterization uncovers novel biology.</title>
        <authorList>
            <person name="Wiegand S."/>
            <person name="Jogler M."/>
            <person name="Boedeker C."/>
            <person name="Pinto D."/>
            <person name="Vollmers J."/>
            <person name="Rivas-Marin E."/>
            <person name="Kohn T."/>
            <person name="Peeters S.H."/>
            <person name="Heuer A."/>
            <person name="Rast P."/>
            <person name="Oberbeckmann S."/>
            <person name="Bunk B."/>
            <person name="Jeske O."/>
            <person name="Meyerdierks A."/>
            <person name="Storesund J.E."/>
            <person name="Kallscheuer N."/>
            <person name="Luecker S."/>
            <person name="Lage O.M."/>
            <person name="Pohl T."/>
            <person name="Merkel B.J."/>
            <person name="Hornburger P."/>
            <person name="Mueller R.-W."/>
            <person name="Bruemmer F."/>
            <person name="Labrenz M."/>
            <person name="Spormann A.M."/>
            <person name="Op den Camp H."/>
            <person name="Overmann J."/>
            <person name="Amann R."/>
            <person name="Jetten M.S.M."/>
            <person name="Mascher T."/>
            <person name="Medema M.H."/>
            <person name="Devos D.P."/>
            <person name="Kaster A.-K."/>
            <person name="Ovreas L."/>
            <person name="Rohde M."/>
            <person name="Galperin M.Y."/>
            <person name="Jogler C."/>
        </authorList>
    </citation>
    <scope>NUCLEOTIDE SEQUENCE [LARGE SCALE GENOMIC DNA]</scope>
    <source>
        <strain evidence="7 8">Poly30</strain>
    </source>
</reference>
<dbReference type="PANTHER" id="PTHR33546">
    <property type="entry name" value="LARGE, MULTIFUNCTIONAL SECRETED PROTEIN-RELATED"/>
    <property type="match status" value="1"/>
</dbReference>
<keyword evidence="2 4" id="KW-0479">Metal-binding</keyword>
<proteinExistence type="predicted"/>
<evidence type="ECO:0000256" key="5">
    <source>
        <dbReference type="SAM" id="MobiDB-lite"/>
    </source>
</evidence>
<dbReference type="Proteomes" id="UP000320390">
    <property type="component" value="Chromosome"/>
</dbReference>
<dbReference type="PROSITE" id="PS51007">
    <property type="entry name" value="CYTC"/>
    <property type="match status" value="1"/>
</dbReference>
<dbReference type="GO" id="GO:0009055">
    <property type="term" value="F:electron transfer activity"/>
    <property type="evidence" value="ECO:0007669"/>
    <property type="project" value="InterPro"/>
</dbReference>
<evidence type="ECO:0000313" key="7">
    <source>
        <dbReference type="EMBL" id="QDV07214.1"/>
    </source>
</evidence>
<keyword evidence="8" id="KW-1185">Reference proteome</keyword>
<dbReference type="Gene3D" id="2.60.120.200">
    <property type="match status" value="1"/>
</dbReference>
<dbReference type="PROSITE" id="PS51257">
    <property type="entry name" value="PROKAR_LIPOPROTEIN"/>
    <property type="match status" value="1"/>
</dbReference>
<dbReference type="GO" id="GO:0046872">
    <property type="term" value="F:metal ion binding"/>
    <property type="evidence" value="ECO:0007669"/>
    <property type="project" value="UniProtKB-KW"/>
</dbReference>
<dbReference type="SUPFAM" id="SSF46626">
    <property type="entry name" value="Cytochrome c"/>
    <property type="match status" value="1"/>
</dbReference>
<dbReference type="GO" id="GO:0020037">
    <property type="term" value="F:heme binding"/>
    <property type="evidence" value="ECO:0007669"/>
    <property type="project" value="InterPro"/>
</dbReference>
<dbReference type="RefSeq" id="WP_419191343.1">
    <property type="nucleotide sequence ID" value="NZ_CP036434.1"/>
</dbReference>
<dbReference type="PANTHER" id="PTHR33546:SF1">
    <property type="entry name" value="LARGE, MULTIFUNCTIONAL SECRETED PROTEIN"/>
    <property type="match status" value="1"/>
</dbReference>
<feature type="region of interest" description="Disordered" evidence="5">
    <location>
        <begin position="248"/>
        <end position="278"/>
    </location>
</feature>
<dbReference type="Gene3D" id="1.10.760.10">
    <property type="entry name" value="Cytochrome c-like domain"/>
    <property type="match status" value="1"/>
</dbReference>
<evidence type="ECO:0000259" key="6">
    <source>
        <dbReference type="PROSITE" id="PS51007"/>
    </source>
</evidence>
<evidence type="ECO:0000256" key="4">
    <source>
        <dbReference type="PROSITE-ProRule" id="PRU00433"/>
    </source>
</evidence>
<dbReference type="InterPro" id="IPR010496">
    <property type="entry name" value="AL/BT2_dom"/>
</dbReference>
<dbReference type="SUPFAM" id="SSF49899">
    <property type="entry name" value="Concanavalin A-like lectins/glucanases"/>
    <property type="match status" value="1"/>
</dbReference>
<evidence type="ECO:0000256" key="2">
    <source>
        <dbReference type="ARBA" id="ARBA00022723"/>
    </source>
</evidence>
<protein>
    <recommendedName>
        <fullName evidence="6">Cytochrome c domain-containing protein</fullName>
    </recommendedName>
</protein>
<dbReference type="GO" id="GO:0016787">
    <property type="term" value="F:hydrolase activity"/>
    <property type="evidence" value="ECO:0007669"/>
    <property type="project" value="InterPro"/>
</dbReference>
<dbReference type="Pfam" id="PF20601">
    <property type="entry name" value="DUF6797"/>
    <property type="match status" value="1"/>
</dbReference>
<dbReference type="InterPro" id="IPR046476">
    <property type="entry name" value="DUF6797"/>
</dbReference>
<dbReference type="SUPFAM" id="SSF50952">
    <property type="entry name" value="Soluble quinoprotein glucose dehydrogenase"/>
    <property type="match status" value="1"/>
</dbReference>
<dbReference type="Pfam" id="PF06439">
    <property type="entry name" value="3keto-disac_hyd"/>
    <property type="match status" value="1"/>
</dbReference>
<sequence>MICILLRVLQFTLPFYFLGAACFAQGDRSRVVFLVGEEEYGSERTMPRLAEQLERELGLDVDVRIASGRAMPEPPALDEADLLVMFLRFREPSEAQLAALDAWFDAGKPALALRTTSHLFWEKDLKGWFPPRFGGHYKSHADNGTGTVTSIAASAAKHVILRGMPDGDSMGYGGTYNAQPLSDGATVMLFGRTGALPSEPVAWTFEPAPGVRRFYTSLGSEGNFERESFRLLLANAVLWGLGKDVPPGGAPGFGGEERPQPGSTAVPPAPRSGVRDGASSLFSDGSLEAWRHWDPSVEPRAIGIDTRADSSSGGPRYDFPRWETDGNALVARPGFGDLVTKAEFGDYHLHLDFLVPREDAAAAAGFRGTSGVYLSGRWEVQFADSNGAKIDDASCGAIHGHRPPLVDAARPAGVWQSLDVTYEHAAGGPARVSVWLNDVLVQDDVSLEERTPYGFLDALPGMVLGDGHARFISEPGEPSQKLDWSAESFAVSARFRSRADGTLFSKCPPAGPWVPDAKALFLRGGRLVYDIGWIGAVETESRFDDGEWHGVVLGSDRGHARIWVDGDLQAERETFRADDRDDFVFKVGAANADFGGAYGGEVGDVRFFAGGLSIEEARALSAGRLPGKKAVLTWTGEENSAQPAAARGDSLRGPIRLQADSSRVRFANVWVKPLADLDHAGLIAGWDDASFERGRETYMSACVSCHGADGTRPTNPQARPFATGVLERGSDPVSLYRTIMEGFRTMPSNRWLAPEQTYDLVHFLRESFLREQNPSQYFDVSPEYLAALPKGRKHGGRLGDADDQVERDFGPVLASQLGDEVGASLTVRLGPRVSMAYDLQLMESPAAWTGGFLDLSETQHYQQRGEGRARPEGEPLFGLQGYGWGHGGTLDWDRSVRPPRGPLPRALLDYHGHYLHGSDVVLSYAIDGREVLERPGLEASAGLPVITHRIRVEAGEQPLVLALCHDPLGLRQPESVFSEAGSEDGYLPWNLIARGSPSGENLAPFAAAAVLGEGHLTLDDERRVILRVPPSDTAQEFYVLRLASESGEDLEGFELMLDSLRERPLPESPAAQVAGGPARWAEELVTRGELGAQRPYALDTLALPESNPWNAWIRTSALDFFEDGRAAVSTYGGDVWIVSGIDDELGELRWRRFAAGLFEPMGLRVLDGLVYVTCRDRITRLHDLDGDGEADFYESFFADPDVSPNFHAFNFDLQTDAEGALYYAKSGQYTDFALPGGVLKVARDGRSYEVYCTGLRTPNGMGMSPEGRPLVSDNQGNWIPASKISLARPGGFYGVFTAIDTNQPGRKTRDDFDPPVIWMPQALDSSSGGQVWVDDERFGPLAGRYLHTSFGKGWMYGLVIDELEQGAVWRLPFQFDAGLQRLRVNPKDGQVYAVGLSGWQGPAEGADGCLQRVRYTGGERPILIGARVRHKGVELEFSAPVDAALAGDAERYAARRWNYRWTRNYGSAHYSLEHADREGEDEVRVLAARADSSGCRVLVELENLGPCDQLVLQFDVAGTDGGRPGEDRGQEVYLTVHEVPK</sequence>
<dbReference type="InterPro" id="IPR013320">
    <property type="entry name" value="ConA-like_dom_sf"/>
</dbReference>
<dbReference type="InterPro" id="IPR009056">
    <property type="entry name" value="Cyt_c-like_dom"/>
</dbReference>
<dbReference type="InterPro" id="IPR011042">
    <property type="entry name" value="6-blade_b-propeller_TolB-like"/>
</dbReference>
<dbReference type="SUPFAM" id="SSF52317">
    <property type="entry name" value="Class I glutamine amidotransferase-like"/>
    <property type="match status" value="1"/>
</dbReference>
<dbReference type="Pfam" id="PF13442">
    <property type="entry name" value="Cytochrome_CBB3"/>
    <property type="match status" value="1"/>
</dbReference>
<dbReference type="InterPro" id="IPR001791">
    <property type="entry name" value="Laminin_G"/>
</dbReference>
<evidence type="ECO:0000256" key="1">
    <source>
        <dbReference type="ARBA" id="ARBA00022617"/>
    </source>
</evidence>
<evidence type="ECO:0000313" key="8">
    <source>
        <dbReference type="Proteomes" id="UP000320390"/>
    </source>
</evidence>
<dbReference type="Gene3D" id="2.60.120.560">
    <property type="entry name" value="Exo-inulinase, domain 1"/>
    <property type="match status" value="1"/>
</dbReference>
<name>A0A518ESZ2_9BACT</name>
<evidence type="ECO:0000256" key="3">
    <source>
        <dbReference type="ARBA" id="ARBA00023004"/>
    </source>
</evidence>
<dbReference type="Gene3D" id="3.40.50.880">
    <property type="match status" value="1"/>
</dbReference>
<keyword evidence="3 4" id="KW-0408">Iron</keyword>
<feature type="domain" description="Cytochrome c" evidence="6">
    <location>
        <begin position="689"/>
        <end position="768"/>
    </location>
</feature>
<dbReference type="Gene3D" id="2.120.10.30">
    <property type="entry name" value="TolB, C-terminal domain"/>
    <property type="match status" value="1"/>
</dbReference>
<dbReference type="EMBL" id="CP036434">
    <property type="protein sequence ID" value="QDV07214.1"/>
    <property type="molecule type" value="Genomic_DNA"/>
</dbReference>
<keyword evidence="1 4" id="KW-0349">Heme</keyword>
<dbReference type="CDD" id="cd00110">
    <property type="entry name" value="LamG"/>
    <property type="match status" value="1"/>
</dbReference>
<accession>A0A518ESZ2</accession>
<dbReference type="InterPro" id="IPR011041">
    <property type="entry name" value="Quinoprot_gluc/sorb_DH_b-prop"/>
</dbReference>